<dbReference type="Pfam" id="PF11911">
    <property type="entry name" value="DUF3429"/>
    <property type="match status" value="1"/>
</dbReference>
<evidence type="ECO:0000313" key="3">
    <source>
        <dbReference type="Proteomes" id="UP001222770"/>
    </source>
</evidence>
<sequence>MHKLALDARPLGYAGLLPQAAFLLAVLKGGPAGWTALALAYAYAALIFSFLGGIWWGIAIARPETPRWALFAAVMPSLIALGLWFPWMVGWTWPGPQLVVLGLCIALSHLVDRALWRGPPSGWRALRRSLSLGLGGLTIATGLLAL</sequence>
<gene>
    <name evidence="2" type="ORF">POM99_17875</name>
</gene>
<reference evidence="2 3" key="1">
    <citation type="submission" date="2023-03" db="EMBL/GenBank/DDBJ databases">
        <title>Novosphingobium cyanobacteriorum sp. nov., isolated from a eutrophic reservoir during the Microcystis bloom period.</title>
        <authorList>
            <person name="Kang M."/>
            <person name="Le V."/>
            <person name="Ko S.-R."/>
            <person name="Lee S.-A."/>
            <person name="Ahn C.-Y."/>
        </authorList>
    </citation>
    <scope>NUCLEOTIDE SEQUENCE [LARGE SCALE GENOMIC DNA]</scope>
    <source>
        <strain evidence="2 3">HBC54</strain>
    </source>
</reference>
<comment type="caution">
    <text evidence="2">The sequence shown here is derived from an EMBL/GenBank/DDBJ whole genome shotgun (WGS) entry which is preliminary data.</text>
</comment>
<keyword evidence="1" id="KW-0472">Membrane</keyword>
<keyword evidence="3" id="KW-1185">Reference proteome</keyword>
<dbReference type="InterPro" id="IPR021836">
    <property type="entry name" value="DUF3429"/>
</dbReference>
<evidence type="ECO:0000256" key="1">
    <source>
        <dbReference type="SAM" id="Phobius"/>
    </source>
</evidence>
<name>A0ABT6CMD8_9SPHN</name>
<proteinExistence type="predicted"/>
<keyword evidence="1" id="KW-1133">Transmembrane helix</keyword>
<keyword evidence="1" id="KW-0812">Transmembrane</keyword>
<dbReference type="RefSeq" id="WP_277279889.1">
    <property type="nucleotide sequence ID" value="NZ_JAROCY010000020.1"/>
</dbReference>
<dbReference type="Proteomes" id="UP001222770">
    <property type="component" value="Unassembled WGS sequence"/>
</dbReference>
<organism evidence="2 3">
    <name type="scientific">Novosphingobium cyanobacteriorum</name>
    <dbReference type="NCBI Taxonomy" id="3024215"/>
    <lineage>
        <taxon>Bacteria</taxon>
        <taxon>Pseudomonadati</taxon>
        <taxon>Pseudomonadota</taxon>
        <taxon>Alphaproteobacteria</taxon>
        <taxon>Sphingomonadales</taxon>
        <taxon>Sphingomonadaceae</taxon>
        <taxon>Novosphingobium</taxon>
    </lineage>
</organism>
<feature type="transmembrane region" description="Helical" evidence="1">
    <location>
        <begin position="68"/>
        <end position="89"/>
    </location>
</feature>
<feature type="transmembrane region" description="Helical" evidence="1">
    <location>
        <begin position="40"/>
        <end position="61"/>
    </location>
</feature>
<evidence type="ECO:0000313" key="2">
    <source>
        <dbReference type="EMBL" id="MDF8335077.1"/>
    </source>
</evidence>
<dbReference type="EMBL" id="JAROCY010000020">
    <property type="protein sequence ID" value="MDF8335077.1"/>
    <property type="molecule type" value="Genomic_DNA"/>
</dbReference>
<accession>A0ABT6CMD8</accession>
<feature type="transmembrane region" description="Helical" evidence="1">
    <location>
        <begin position="12"/>
        <end position="34"/>
    </location>
</feature>
<protein>
    <submittedName>
        <fullName evidence="2">DUF3429 family protein</fullName>
    </submittedName>
</protein>